<feature type="compositionally biased region" description="Polar residues" evidence="1">
    <location>
        <begin position="1"/>
        <end position="13"/>
    </location>
</feature>
<dbReference type="CDD" id="cd09917">
    <property type="entry name" value="F-box_SF"/>
    <property type="match status" value="1"/>
</dbReference>
<dbReference type="SUPFAM" id="SSF81383">
    <property type="entry name" value="F-box domain"/>
    <property type="match status" value="1"/>
</dbReference>
<dbReference type="InterPro" id="IPR001810">
    <property type="entry name" value="F-box_dom"/>
</dbReference>
<dbReference type="InterPro" id="IPR036047">
    <property type="entry name" value="F-box-like_dom_sf"/>
</dbReference>
<protein>
    <recommendedName>
        <fullName evidence="2">F-box domain-containing protein</fullName>
    </recommendedName>
</protein>
<dbReference type="InParanoid" id="A0A1V8TJH1"/>
<dbReference type="Proteomes" id="UP000192596">
    <property type="component" value="Unassembled WGS sequence"/>
</dbReference>
<sequence length="197" mass="21573">MHSATKTTATGELSSHPAASQAPGLTEVLEAILLHIPTRDLLRLQRVSAHWQRTIHTSPLLRAALFLPPLRSHTSSFNPQVLRVSYPTHAISPALAFPVAATATEILARLVEGGVWLNPLALPQVHHTPSVALRERFDHPSADFTIMNRTAMWLQTLSFRRPLGNLAGEPSQYVFTQSSKGYVAEVEVGSYEGGRES</sequence>
<evidence type="ECO:0000259" key="2">
    <source>
        <dbReference type="Pfam" id="PF00646"/>
    </source>
</evidence>
<reference evidence="4" key="1">
    <citation type="submission" date="2017-03" db="EMBL/GenBank/DDBJ databases">
        <title>Genomes of endolithic fungi from Antarctica.</title>
        <authorList>
            <person name="Coleine C."/>
            <person name="Masonjones S."/>
            <person name="Stajich J.E."/>
        </authorList>
    </citation>
    <scope>NUCLEOTIDE SEQUENCE [LARGE SCALE GENOMIC DNA]</scope>
    <source>
        <strain evidence="4">CCFEE 5527</strain>
    </source>
</reference>
<dbReference type="Pfam" id="PF00646">
    <property type="entry name" value="F-box"/>
    <property type="match status" value="1"/>
</dbReference>
<evidence type="ECO:0000313" key="4">
    <source>
        <dbReference type="Proteomes" id="UP000192596"/>
    </source>
</evidence>
<dbReference type="OrthoDB" id="3800738at2759"/>
<organism evidence="3 4">
    <name type="scientific">Cryoendolithus antarcticus</name>
    <dbReference type="NCBI Taxonomy" id="1507870"/>
    <lineage>
        <taxon>Eukaryota</taxon>
        <taxon>Fungi</taxon>
        <taxon>Dikarya</taxon>
        <taxon>Ascomycota</taxon>
        <taxon>Pezizomycotina</taxon>
        <taxon>Dothideomycetes</taxon>
        <taxon>Dothideomycetidae</taxon>
        <taxon>Cladosporiales</taxon>
        <taxon>Cladosporiaceae</taxon>
        <taxon>Cryoendolithus</taxon>
    </lineage>
</organism>
<evidence type="ECO:0000256" key="1">
    <source>
        <dbReference type="SAM" id="MobiDB-lite"/>
    </source>
</evidence>
<gene>
    <name evidence="3" type="ORF">B0A48_05618</name>
</gene>
<dbReference type="AlphaFoldDB" id="A0A1V8TJH1"/>
<feature type="domain" description="F-box" evidence="2">
    <location>
        <begin position="27"/>
        <end position="61"/>
    </location>
</feature>
<comment type="caution">
    <text evidence="3">The sequence shown here is derived from an EMBL/GenBank/DDBJ whole genome shotgun (WGS) entry which is preliminary data.</text>
</comment>
<feature type="region of interest" description="Disordered" evidence="1">
    <location>
        <begin position="1"/>
        <end position="20"/>
    </location>
</feature>
<name>A0A1V8TJH1_9PEZI</name>
<accession>A0A1V8TJH1</accession>
<keyword evidence="4" id="KW-1185">Reference proteome</keyword>
<evidence type="ECO:0000313" key="3">
    <source>
        <dbReference type="EMBL" id="OQO11362.1"/>
    </source>
</evidence>
<proteinExistence type="predicted"/>
<dbReference type="EMBL" id="NAJO01000007">
    <property type="protein sequence ID" value="OQO11362.1"/>
    <property type="molecule type" value="Genomic_DNA"/>
</dbReference>